<dbReference type="AlphaFoldDB" id="A0A9D7XP66"/>
<evidence type="ECO:0000259" key="5">
    <source>
        <dbReference type="PROSITE" id="PS50893"/>
    </source>
</evidence>
<dbReference type="SMART" id="SM00382">
    <property type="entry name" value="AAA"/>
    <property type="match status" value="1"/>
</dbReference>
<dbReference type="InterPro" id="IPR027417">
    <property type="entry name" value="P-loop_NTPase"/>
</dbReference>
<organism evidence="6 7">
    <name type="scientific">Candidatus Opimibacter skivensis</name>
    <dbReference type="NCBI Taxonomy" id="2982028"/>
    <lineage>
        <taxon>Bacteria</taxon>
        <taxon>Pseudomonadati</taxon>
        <taxon>Bacteroidota</taxon>
        <taxon>Saprospiria</taxon>
        <taxon>Saprospirales</taxon>
        <taxon>Saprospiraceae</taxon>
        <taxon>Candidatus Opimibacter</taxon>
    </lineage>
</organism>
<dbReference type="PANTHER" id="PTHR24220:SF689">
    <property type="entry name" value="LIPOPROTEIN-RELEASING SYSTEM ATP-BINDING PROTEIN LOLD"/>
    <property type="match status" value="1"/>
</dbReference>
<evidence type="ECO:0000313" key="7">
    <source>
        <dbReference type="Proteomes" id="UP000808337"/>
    </source>
</evidence>
<dbReference type="GO" id="GO:0022857">
    <property type="term" value="F:transmembrane transporter activity"/>
    <property type="evidence" value="ECO:0007669"/>
    <property type="project" value="TreeGrafter"/>
</dbReference>
<evidence type="ECO:0000256" key="1">
    <source>
        <dbReference type="ARBA" id="ARBA00022448"/>
    </source>
</evidence>
<dbReference type="InterPro" id="IPR017911">
    <property type="entry name" value="MacB-like_ATP-bd"/>
</dbReference>
<comment type="similarity">
    <text evidence="4">Belongs to the ABC transporter superfamily. Macrolide exporter (TC 3.A.1.122) family.</text>
</comment>
<reference evidence="6 7" key="1">
    <citation type="submission" date="2020-10" db="EMBL/GenBank/DDBJ databases">
        <title>Connecting structure to function with the recovery of over 1000 high-quality activated sludge metagenome-assembled genomes encoding full-length rRNA genes using long-read sequencing.</title>
        <authorList>
            <person name="Singleton C.M."/>
            <person name="Petriglieri F."/>
            <person name="Kristensen J.M."/>
            <person name="Kirkegaard R.H."/>
            <person name="Michaelsen T.Y."/>
            <person name="Andersen M.H."/>
            <person name="Karst S.M."/>
            <person name="Dueholm M.S."/>
            <person name="Nielsen P.H."/>
            <person name="Albertsen M."/>
        </authorList>
    </citation>
    <scope>NUCLEOTIDE SEQUENCE [LARGE SCALE GENOMIC DNA]</scope>
    <source>
        <strain evidence="6">Ribe_18-Q3-R11-54_MAXAC.273</strain>
    </source>
</reference>
<proteinExistence type="inferred from homology"/>
<sequence>MYEWAISANDIYRRFGSLEVLKGVSIKVAKGKMVAIVGKSGSGKSTLLHILGTLDSPDGGDVAICGIPVNGLSPKKLAALRSQYLGFVFQFHHLLPEFTALENIAMPALITGMKKKDAFKRAHELLGYLSLENRSTHKPNQLSGGEQQRVAIGRALMNEPDIILADEPSGNLDTETSIQVHNLLRKITTDMGKSLVIVTHNADLAALSDTIYEMKDGVLVAEKNQSVISG</sequence>
<dbReference type="CDD" id="cd03255">
    <property type="entry name" value="ABC_MJ0796_LolCDE_FtsE"/>
    <property type="match status" value="1"/>
</dbReference>
<dbReference type="InterPro" id="IPR003593">
    <property type="entry name" value="AAA+_ATPase"/>
</dbReference>
<accession>A0A9D7XP66</accession>
<dbReference type="GO" id="GO:0016887">
    <property type="term" value="F:ATP hydrolysis activity"/>
    <property type="evidence" value="ECO:0007669"/>
    <property type="project" value="InterPro"/>
</dbReference>
<keyword evidence="1" id="KW-0813">Transport</keyword>
<dbReference type="SUPFAM" id="SSF52540">
    <property type="entry name" value="P-loop containing nucleoside triphosphate hydrolases"/>
    <property type="match status" value="1"/>
</dbReference>
<keyword evidence="3 6" id="KW-0067">ATP-binding</keyword>
<gene>
    <name evidence="6" type="ORF">IPP15_17695</name>
</gene>
<keyword evidence="2" id="KW-0547">Nucleotide-binding</keyword>
<dbReference type="PROSITE" id="PS00211">
    <property type="entry name" value="ABC_TRANSPORTER_1"/>
    <property type="match status" value="1"/>
</dbReference>
<evidence type="ECO:0000313" key="6">
    <source>
        <dbReference type="EMBL" id="MBK9984174.1"/>
    </source>
</evidence>
<dbReference type="InterPro" id="IPR003439">
    <property type="entry name" value="ABC_transporter-like_ATP-bd"/>
</dbReference>
<dbReference type="FunFam" id="3.40.50.300:FF:000032">
    <property type="entry name" value="Export ABC transporter ATP-binding protein"/>
    <property type="match status" value="1"/>
</dbReference>
<dbReference type="GO" id="GO:0005886">
    <property type="term" value="C:plasma membrane"/>
    <property type="evidence" value="ECO:0007669"/>
    <property type="project" value="TreeGrafter"/>
</dbReference>
<dbReference type="GO" id="GO:0005524">
    <property type="term" value="F:ATP binding"/>
    <property type="evidence" value="ECO:0007669"/>
    <property type="project" value="UniProtKB-KW"/>
</dbReference>
<dbReference type="Proteomes" id="UP000808337">
    <property type="component" value="Unassembled WGS sequence"/>
</dbReference>
<feature type="domain" description="ABC transporter" evidence="5">
    <location>
        <begin position="6"/>
        <end position="230"/>
    </location>
</feature>
<evidence type="ECO:0000256" key="3">
    <source>
        <dbReference type="ARBA" id="ARBA00022840"/>
    </source>
</evidence>
<dbReference type="InterPro" id="IPR017871">
    <property type="entry name" value="ABC_transporter-like_CS"/>
</dbReference>
<name>A0A9D7XP66_9BACT</name>
<protein>
    <submittedName>
        <fullName evidence="6">ABC transporter ATP-binding protein</fullName>
    </submittedName>
</protein>
<dbReference type="GO" id="GO:0098796">
    <property type="term" value="C:membrane protein complex"/>
    <property type="evidence" value="ECO:0007669"/>
    <property type="project" value="UniProtKB-ARBA"/>
</dbReference>
<dbReference type="InterPro" id="IPR015854">
    <property type="entry name" value="ABC_transpr_LolD-like"/>
</dbReference>
<dbReference type="Pfam" id="PF00005">
    <property type="entry name" value="ABC_tran"/>
    <property type="match status" value="1"/>
</dbReference>
<dbReference type="PROSITE" id="PS50893">
    <property type="entry name" value="ABC_TRANSPORTER_2"/>
    <property type="match status" value="1"/>
</dbReference>
<dbReference type="Gene3D" id="3.40.50.300">
    <property type="entry name" value="P-loop containing nucleotide triphosphate hydrolases"/>
    <property type="match status" value="1"/>
</dbReference>
<dbReference type="EMBL" id="JADKGY010000029">
    <property type="protein sequence ID" value="MBK9984174.1"/>
    <property type="molecule type" value="Genomic_DNA"/>
</dbReference>
<dbReference type="PANTHER" id="PTHR24220">
    <property type="entry name" value="IMPORT ATP-BINDING PROTEIN"/>
    <property type="match status" value="1"/>
</dbReference>
<comment type="caution">
    <text evidence="6">The sequence shown here is derived from an EMBL/GenBank/DDBJ whole genome shotgun (WGS) entry which is preliminary data.</text>
</comment>
<evidence type="ECO:0000256" key="4">
    <source>
        <dbReference type="ARBA" id="ARBA00038388"/>
    </source>
</evidence>
<evidence type="ECO:0000256" key="2">
    <source>
        <dbReference type="ARBA" id="ARBA00022741"/>
    </source>
</evidence>